<dbReference type="EMBL" id="UGHK01000002">
    <property type="protein sequence ID" value="STO71653.1"/>
    <property type="molecule type" value="Genomic_DNA"/>
</dbReference>
<reference evidence="4 5" key="1">
    <citation type="submission" date="2018-06" db="EMBL/GenBank/DDBJ databases">
        <authorList>
            <consortium name="Pathogen Informatics"/>
            <person name="Doyle S."/>
        </authorList>
    </citation>
    <scope>NUCLEOTIDE SEQUENCE [LARGE SCALE GENOMIC DNA]</scope>
    <source>
        <strain evidence="3 5">NCTC10926</strain>
        <strain evidence="2 4">NCTC11296</strain>
    </source>
</reference>
<keyword evidence="1" id="KW-0732">Signal</keyword>
<dbReference type="AlphaFoldDB" id="A0A377I8X5"/>
<dbReference type="Proteomes" id="UP000254620">
    <property type="component" value="Unassembled WGS sequence"/>
</dbReference>
<protein>
    <submittedName>
        <fullName evidence="2">Maltose-inducible porin</fullName>
    </submittedName>
</protein>
<evidence type="ECO:0000313" key="5">
    <source>
        <dbReference type="Proteomes" id="UP000254620"/>
    </source>
</evidence>
<dbReference type="GO" id="GO:0015288">
    <property type="term" value="F:porin activity"/>
    <property type="evidence" value="ECO:0007669"/>
    <property type="project" value="InterPro"/>
</dbReference>
<sequence>MKNAKTRIATAIAASFIALSANAVDFHGYARSGIGWTSGGGEQTAFTVNGGQNIA</sequence>
<feature type="signal peptide" evidence="1">
    <location>
        <begin position="1"/>
        <end position="23"/>
    </location>
</feature>
<evidence type="ECO:0000313" key="2">
    <source>
        <dbReference type="EMBL" id="STO71653.1"/>
    </source>
</evidence>
<proteinExistence type="predicted"/>
<evidence type="ECO:0000313" key="3">
    <source>
        <dbReference type="EMBL" id="SUU98348.1"/>
    </source>
</evidence>
<evidence type="ECO:0000256" key="1">
    <source>
        <dbReference type="SAM" id="SignalP"/>
    </source>
</evidence>
<accession>A0A377I8X5</accession>
<evidence type="ECO:0000313" key="4">
    <source>
        <dbReference type="Proteomes" id="UP000254465"/>
    </source>
</evidence>
<dbReference type="GO" id="GO:0016020">
    <property type="term" value="C:membrane"/>
    <property type="evidence" value="ECO:0007669"/>
    <property type="project" value="InterPro"/>
</dbReference>
<feature type="chain" id="PRO_5036070880" evidence="1">
    <location>
        <begin position="24"/>
        <end position="55"/>
    </location>
</feature>
<dbReference type="SUPFAM" id="SSF56935">
    <property type="entry name" value="Porins"/>
    <property type="match status" value="1"/>
</dbReference>
<name>A0A377I8X5_AVIPA</name>
<dbReference type="Gene3D" id="2.40.170.10">
    <property type="entry name" value="Porin, LamB type"/>
    <property type="match status" value="1"/>
</dbReference>
<dbReference type="EMBL" id="UFSW01000001">
    <property type="protein sequence ID" value="SUU98348.1"/>
    <property type="molecule type" value="Genomic_DNA"/>
</dbReference>
<dbReference type="Proteomes" id="UP000254465">
    <property type="component" value="Unassembled WGS sequence"/>
</dbReference>
<dbReference type="InterPro" id="IPR036998">
    <property type="entry name" value="Porin_LamB_sf"/>
</dbReference>
<organism evidence="2 4">
    <name type="scientific">Avibacterium paragallinarum</name>
    <name type="common">Haemophilus gallinarum</name>
    <dbReference type="NCBI Taxonomy" id="728"/>
    <lineage>
        <taxon>Bacteria</taxon>
        <taxon>Pseudomonadati</taxon>
        <taxon>Pseudomonadota</taxon>
        <taxon>Gammaproteobacteria</taxon>
        <taxon>Pasteurellales</taxon>
        <taxon>Pasteurellaceae</taxon>
        <taxon>Avibacterium</taxon>
    </lineage>
</organism>
<dbReference type="GO" id="GO:0034219">
    <property type="term" value="P:carbohydrate transmembrane transport"/>
    <property type="evidence" value="ECO:0007669"/>
    <property type="project" value="InterPro"/>
</dbReference>
<gene>
    <name evidence="2" type="primary">lamB_1</name>
    <name evidence="3" type="synonym">lamB_2</name>
    <name evidence="3" type="ORF">NCTC10926_01776</name>
    <name evidence="2" type="ORF">NCTC11296_01566</name>
</gene>